<evidence type="ECO:0000313" key="2">
    <source>
        <dbReference type="Proteomes" id="UP001320706"/>
    </source>
</evidence>
<organism evidence="1 2">
    <name type="scientific">Zalaria obscura</name>
    <dbReference type="NCBI Taxonomy" id="2024903"/>
    <lineage>
        <taxon>Eukaryota</taxon>
        <taxon>Fungi</taxon>
        <taxon>Dikarya</taxon>
        <taxon>Ascomycota</taxon>
        <taxon>Pezizomycotina</taxon>
        <taxon>Dothideomycetes</taxon>
        <taxon>Dothideomycetidae</taxon>
        <taxon>Dothideales</taxon>
        <taxon>Zalariaceae</taxon>
        <taxon>Zalaria</taxon>
    </lineage>
</organism>
<name>A0ACC3S2X6_9PEZI</name>
<comment type="caution">
    <text evidence="1">The sequence shown here is derived from an EMBL/GenBank/DDBJ whole genome shotgun (WGS) entry which is preliminary data.</text>
</comment>
<evidence type="ECO:0000313" key="1">
    <source>
        <dbReference type="EMBL" id="KAK8192594.1"/>
    </source>
</evidence>
<gene>
    <name evidence="1" type="ORF">M8818_007764</name>
</gene>
<accession>A0ACC3S2X6</accession>
<reference evidence="1" key="1">
    <citation type="submission" date="2024-02" db="EMBL/GenBank/DDBJ databases">
        <title>Metagenome Assembled Genome of Zalaria obscura JY119.</title>
        <authorList>
            <person name="Vighnesh L."/>
            <person name="Jagadeeshwari U."/>
            <person name="Venkata Ramana C."/>
            <person name="Sasikala C."/>
        </authorList>
    </citation>
    <scope>NUCLEOTIDE SEQUENCE</scope>
    <source>
        <strain evidence="1">JY119</strain>
    </source>
</reference>
<keyword evidence="2" id="KW-1185">Reference proteome</keyword>
<sequence>MPTAMSHLIPTMVPSGAVSSLNYNVNPRPRQTTPPVAPSSLSAELQYDLNTPNSSLLEYLTATNPSPDLVKRASTPIRNRSPYFWFDVRNLRRWDDFSIPTMAHMPSLLPLLQHPLPITALPTPPRQTQIPETLSALTEICTNHHMHIVNAALKIAQGAPSHLSMRVLKPVPSRPQPDFVSNYASDVEETLSGVLRAHVVGVVLCYESWNSGMRTEAAPQKVKYLEGLAHLHHFMREHGTRYGFIMTEIELVCVRYGGPSASKGGSDVPLFGFLELATPVQMSCHGPRDQGTETFPAGEGGAGGVAAIQMTATLALFWLHMLAKEDPMPGQYGWRVDVGGPAALTRQNHRERDEWVPTPIQKEKREAKTVRGWVWPDEQLSKKERGGVRKSAARASRF</sequence>
<proteinExistence type="predicted"/>
<dbReference type="EMBL" id="JAMKPW020000044">
    <property type="protein sequence ID" value="KAK8192594.1"/>
    <property type="molecule type" value="Genomic_DNA"/>
</dbReference>
<dbReference type="Proteomes" id="UP001320706">
    <property type="component" value="Unassembled WGS sequence"/>
</dbReference>
<protein>
    <submittedName>
        <fullName evidence="1">Uncharacterized protein</fullName>
    </submittedName>
</protein>